<organism evidence="2 3">
    <name type="scientific">Elaeophora elaphi</name>
    <dbReference type="NCBI Taxonomy" id="1147741"/>
    <lineage>
        <taxon>Eukaryota</taxon>
        <taxon>Metazoa</taxon>
        <taxon>Ecdysozoa</taxon>
        <taxon>Nematoda</taxon>
        <taxon>Chromadorea</taxon>
        <taxon>Rhabditida</taxon>
        <taxon>Spirurina</taxon>
        <taxon>Spiruromorpha</taxon>
        <taxon>Filarioidea</taxon>
        <taxon>Onchocercidae</taxon>
        <taxon>Elaeophora</taxon>
    </lineage>
</organism>
<dbReference type="WBParaSite" id="EEL_0000754601-mRNA-1">
    <property type="protein sequence ID" value="EEL_0000754601-mRNA-1"/>
    <property type="gene ID" value="EEL_0000754601"/>
</dbReference>
<evidence type="ECO:0000256" key="1">
    <source>
        <dbReference type="SAM" id="MobiDB-lite"/>
    </source>
</evidence>
<protein>
    <submittedName>
        <fullName evidence="3">INCENP_ARK-bind domain-containing protein</fullName>
    </submittedName>
</protein>
<feature type="region of interest" description="Disordered" evidence="1">
    <location>
        <begin position="149"/>
        <end position="175"/>
    </location>
</feature>
<dbReference type="STRING" id="1147741.A0A0R3RZ11"/>
<keyword evidence="2" id="KW-1185">Reference proteome</keyword>
<dbReference type="Proteomes" id="UP000050640">
    <property type="component" value="Unplaced"/>
</dbReference>
<dbReference type="AlphaFoldDB" id="A0A0R3RZ11"/>
<evidence type="ECO:0000313" key="3">
    <source>
        <dbReference type="WBParaSite" id="EEL_0000754601-mRNA-1"/>
    </source>
</evidence>
<feature type="compositionally biased region" description="Basic and acidic residues" evidence="1">
    <location>
        <begin position="165"/>
        <end position="175"/>
    </location>
</feature>
<proteinExistence type="predicted"/>
<name>A0A0R3RZ11_9BILA</name>
<feature type="compositionally biased region" description="Basic and acidic residues" evidence="1">
    <location>
        <begin position="98"/>
        <end position="112"/>
    </location>
</feature>
<evidence type="ECO:0000313" key="2">
    <source>
        <dbReference type="Proteomes" id="UP000050640"/>
    </source>
</evidence>
<feature type="region of interest" description="Disordered" evidence="1">
    <location>
        <begin position="84"/>
        <end position="125"/>
    </location>
</feature>
<sequence length="514" mass="55755">MDINDWANPEVVQLLEQYIQEPTESTKELQRKIQRITGKALTINKLRHHLQQFEKETAAYKEHSKKNETSVTVSSCQAGSRFEQRAQLPQEMSSSKPAEIDQREARTGHVPDDVQTVNSHTHKSQKVVRSIRKISTRRREELGMLRSYQKCKRKKSKNASSTTVSDKRSHEIQEENPVRINFRQKDLTATTACEGVKQEAAEQQKTVPPVKFITKSDETTVSPPDESAVLILSESSKSTVIKTQPERAILPAQSAIPASNIGTPECATALAIGPAIPALKILKISERAVLNTKSTDLVSDSPEWVVIIDTKLNVPPRNTLECVLDAEPTVPARTTPERVVLDAEPVNLVLDTPEHVALTTGPIVPIRNTVLATASVVPASNRDTPKREALDAEPTNLVSPVHVSSAIGSIIPVSNIPVVIGPSVPVSNIPECAVLVTGPITVVSNTPEYVVQATKPTVADATSCSQVTTGKNIAWYGSVVPQSIARGLTASESNRCAGRVFITISGTITCSAQT</sequence>
<reference evidence="3" key="1">
    <citation type="submission" date="2017-02" db="UniProtKB">
        <authorList>
            <consortium name="WormBaseParasite"/>
        </authorList>
    </citation>
    <scope>IDENTIFICATION</scope>
</reference>
<accession>A0A0R3RZ11</accession>